<keyword evidence="1" id="KW-1133">Transmembrane helix</keyword>
<evidence type="ECO:0000313" key="3">
    <source>
        <dbReference type="Proteomes" id="UP001626549"/>
    </source>
</evidence>
<dbReference type="InterPro" id="IPR007498">
    <property type="entry name" value="PqiA-like"/>
</dbReference>
<keyword evidence="1" id="KW-0812">Transmembrane</keyword>
<feature type="transmembrane region" description="Helical" evidence="1">
    <location>
        <begin position="140"/>
        <end position="161"/>
    </location>
</feature>
<protein>
    <submittedName>
        <fullName evidence="2">Paraquat-inducible protein A</fullName>
    </submittedName>
</protein>
<sequence>MTTGVRFFGLALILMSLALLYPGITQPVLTLSGELEKSELADFGIDLIAGEGGNSQTRDMLNAMARMMGLDQIEGRVEAYRSTRSILGMSEELASNGNLLVAVMIVSFSVVIPVLKLLFQACALLLPANSARRLLKLNAALGKWSMADVFVMAMLIAFMAGRASNHVGELLIMDAQLEQGFWFFLAYCLFAIAAGGLLNFVAARQSASEELPKQNLI</sequence>
<name>A0ABZ0IIK9_9GAMM</name>
<organism evidence="2 3">
    <name type="scientific">Congregibacter brevis</name>
    <dbReference type="NCBI Taxonomy" id="3081201"/>
    <lineage>
        <taxon>Bacteria</taxon>
        <taxon>Pseudomonadati</taxon>
        <taxon>Pseudomonadota</taxon>
        <taxon>Gammaproteobacteria</taxon>
        <taxon>Cellvibrionales</taxon>
        <taxon>Halieaceae</taxon>
        <taxon>Congregibacter</taxon>
    </lineage>
</organism>
<feature type="transmembrane region" description="Helical" evidence="1">
    <location>
        <begin position="99"/>
        <end position="119"/>
    </location>
</feature>
<evidence type="ECO:0000256" key="1">
    <source>
        <dbReference type="SAM" id="Phobius"/>
    </source>
</evidence>
<reference evidence="2 3" key="1">
    <citation type="submission" date="2023-10" db="EMBL/GenBank/DDBJ databases">
        <title>Two novel species belonging to the OM43/NOR5 clade.</title>
        <authorList>
            <person name="Park M."/>
        </authorList>
    </citation>
    <scope>NUCLEOTIDE SEQUENCE [LARGE SCALE GENOMIC DNA]</scope>
    <source>
        <strain evidence="2 3">IMCC45268</strain>
    </source>
</reference>
<keyword evidence="3" id="KW-1185">Reference proteome</keyword>
<dbReference type="RefSeq" id="WP_407328975.1">
    <property type="nucleotide sequence ID" value="NZ_CP136865.1"/>
</dbReference>
<dbReference type="Proteomes" id="UP001626549">
    <property type="component" value="Chromosome"/>
</dbReference>
<keyword evidence="1" id="KW-0472">Membrane</keyword>
<proteinExistence type="predicted"/>
<gene>
    <name evidence="2" type="ORF">R0137_04770</name>
</gene>
<dbReference type="EMBL" id="CP136865">
    <property type="protein sequence ID" value="WOJ97891.1"/>
    <property type="molecule type" value="Genomic_DNA"/>
</dbReference>
<evidence type="ECO:0000313" key="2">
    <source>
        <dbReference type="EMBL" id="WOJ97891.1"/>
    </source>
</evidence>
<dbReference type="Pfam" id="PF04403">
    <property type="entry name" value="PqiA"/>
    <property type="match status" value="1"/>
</dbReference>
<accession>A0ABZ0IIK9</accession>
<feature type="transmembrane region" description="Helical" evidence="1">
    <location>
        <begin position="181"/>
        <end position="203"/>
    </location>
</feature>